<protein>
    <submittedName>
        <fullName evidence="1">Uncharacterized protein</fullName>
    </submittedName>
</protein>
<name>A0A2Z5R078_9MICC</name>
<sequence>MTIEEGSSPRMRGTPTLKSIVGEENGLIPTYAGNTCCSFL</sequence>
<reference evidence="1 2" key="1">
    <citation type="submission" date="2016-10" db="EMBL/GenBank/DDBJ databases">
        <title>Genome sequence of Rothia aeria strain JCM11412.</title>
        <authorList>
            <person name="Nambu T."/>
        </authorList>
    </citation>
    <scope>NUCLEOTIDE SEQUENCE [LARGE SCALE GENOMIC DNA]</scope>
    <source>
        <strain evidence="1 2">JCM 11412</strain>
    </source>
</reference>
<gene>
    <name evidence="1" type="ORF">RA11412_1575</name>
</gene>
<evidence type="ECO:0000313" key="1">
    <source>
        <dbReference type="EMBL" id="BAV87874.1"/>
    </source>
</evidence>
<dbReference type="Proteomes" id="UP000250241">
    <property type="component" value="Chromosome"/>
</dbReference>
<dbReference type="KEGG" id="raj:RA11412_1575"/>
<dbReference type="AlphaFoldDB" id="A0A2Z5R078"/>
<dbReference type="AntiFam" id="ANF00006">
    <property type="entry name" value="Translation of CRISPR region"/>
</dbReference>
<dbReference type="AntiFam" id="ANF00057">
    <property type="entry name" value="Translation of E. coli type CRISPR repeat"/>
</dbReference>
<evidence type="ECO:0000313" key="2">
    <source>
        <dbReference type="Proteomes" id="UP000250241"/>
    </source>
</evidence>
<accession>A0A2Z5R078</accession>
<keyword evidence="2" id="KW-1185">Reference proteome</keyword>
<dbReference type="EMBL" id="AP017895">
    <property type="protein sequence ID" value="BAV87874.1"/>
    <property type="molecule type" value="Genomic_DNA"/>
</dbReference>
<proteinExistence type="predicted"/>
<organism evidence="1 2">
    <name type="scientific">Rothia aeria</name>
    <dbReference type="NCBI Taxonomy" id="172042"/>
    <lineage>
        <taxon>Bacteria</taxon>
        <taxon>Bacillati</taxon>
        <taxon>Actinomycetota</taxon>
        <taxon>Actinomycetes</taxon>
        <taxon>Micrococcales</taxon>
        <taxon>Micrococcaceae</taxon>
        <taxon>Rothia</taxon>
    </lineage>
</organism>